<dbReference type="RefSeq" id="WP_184687647.1">
    <property type="nucleotide sequence ID" value="NZ_JACHJN010000001.1"/>
</dbReference>
<dbReference type="EMBL" id="JACHJN010000001">
    <property type="protein sequence ID" value="MBB5953854.1"/>
    <property type="molecule type" value="Genomic_DNA"/>
</dbReference>
<gene>
    <name evidence="1" type="ORF">FHS29_000424</name>
</gene>
<reference evidence="1 2" key="1">
    <citation type="submission" date="2020-08" db="EMBL/GenBank/DDBJ databases">
        <title>Genomic Encyclopedia of Type Strains, Phase III (KMG-III): the genomes of soil and plant-associated and newly described type strains.</title>
        <authorList>
            <person name="Whitman W."/>
        </authorList>
    </citation>
    <scope>NUCLEOTIDE SEQUENCE [LARGE SCALE GENOMIC DNA]</scope>
    <source>
        <strain evidence="1 2">CECT 8640</strain>
    </source>
</reference>
<proteinExistence type="predicted"/>
<dbReference type="Pfam" id="PF14518">
    <property type="entry name" value="Haem_oxygenas_2"/>
    <property type="match status" value="1"/>
</dbReference>
<protein>
    <submittedName>
        <fullName evidence="1">Pyrroloquinoline quinone (PQQ) biosynthesis protein C</fullName>
    </submittedName>
</protein>
<name>A0A841CBX0_9PSEU</name>
<dbReference type="Gene3D" id="1.20.910.10">
    <property type="entry name" value="Heme oxygenase-like"/>
    <property type="match status" value="1"/>
</dbReference>
<comment type="caution">
    <text evidence="1">The sequence shown here is derived from an EMBL/GenBank/DDBJ whole genome shotgun (WGS) entry which is preliminary data.</text>
</comment>
<evidence type="ECO:0000313" key="2">
    <source>
        <dbReference type="Proteomes" id="UP000547510"/>
    </source>
</evidence>
<evidence type="ECO:0000313" key="1">
    <source>
        <dbReference type="EMBL" id="MBB5953854.1"/>
    </source>
</evidence>
<organism evidence="1 2">
    <name type="scientific">Saccharothrix tamanrassetensis</name>
    <dbReference type="NCBI Taxonomy" id="1051531"/>
    <lineage>
        <taxon>Bacteria</taxon>
        <taxon>Bacillati</taxon>
        <taxon>Actinomycetota</taxon>
        <taxon>Actinomycetes</taxon>
        <taxon>Pseudonocardiales</taxon>
        <taxon>Pseudonocardiaceae</taxon>
        <taxon>Saccharothrix</taxon>
    </lineage>
</organism>
<keyword evidence="2" id="KW-1185">Reference proteome</keyword>
<dbReference type="AlphaFoldDB" id="A0A841CBX0"/>
<dbReference type="InterPro" id="IPR016084">
    <property type="entry name" value="Haem_Oase-like_multi-hlx"/>
</dbReference>
<accession>A0A841CBX0</accession>
<dbReference type="SUPFAM" id="SSF48613">
    <property type="entry name" value="Heme oxygenase-like"/>
    <property type="match status" value="1"/>
</dbReference>
<sequence length="224" mass="25005">MTSPYEKALAETDSTLRTDIIEHPFIDVILRGDLTEEVYAAYLRETFHLVTQTPYFLSAAASRSTEGWLQDFFLNLAIEERHHDRLCVQDLRRLGYDTDTYLAGLPGLGTWTMVGQNHWTVSMKDPAALLGFAAATEGLGATLGPKVSAAMVGYPFAERALTFLKVHAEEDQEHIAMVRKAFDRAAVTSQERYDLMVTTWTYTLRAYGQLFTDALSAAKAKVDA</sequence>
<dbReference type="Proteomes" id="UP000547510">
    <property type="component" value="Unassembled WGS sequence"/>
</dbReference>